<feature type="region of interest" description="Disordered" evidence="1">
    <location>
        <begin position="72"/>
        <end position="92"/>
    </location>
</feature>
<accession>A0A9P0F7S2</accession>
<evidence type="ECO:0000313" key="2">
    <source>
        <dbReference type="EMBL" id="CAH0395992.1"/>
    </source>
</evidence>
<gene>
    <name evidence="2" type="ORF">BEMITA_LOCUS14109</name>
</gene>
<dbReference type="Proteomes" id="UP001152759">
    <property type="component" value="Chromosome 9"/>
</dbReference>
<dbReference type="EMBL" id="OU963870">
    <property type="protein sequence ID" value="CAH0395992.1"/>
    <property type="molecule type" value="Genomic_DNA"/>
</dbReference>
<protein>
    <submittedName>
        <fullName evidence="2">Uncharacterized protein</fullName>
    </submittedName>
</protein>
<dbReference type="AlphaFoldDB" id="A0A9P0F7S2"/>
<evidence type="ECO:0000313" key="3">
    <source>
        <dbReference type="Proteomes" id="UP001152759"/>
    </source>
</evidence>
<reference evidence="2" key="1">
    <citation type="submission" date="2021-12" db="EMBL/GenBank/DDBJ databases">
        <authorList>
            <person name="King R."/>
        </authorList>
    </citation>
    <scope>NUCLEOTIDE SEQUENCE</scope>
</reference>
<feature type="region of interest" description="Disordered" evidence="1">
    <location>
        <begin position="32"/>
        <end position="57"/>
    </location>
</feature>
<evidence type="ECO:0000256" key="1">
    <source>
        <dbReference type="SAM" id="MobiDB-lite"/>
    </source>
</evidence>
<feature type="region of interest" description="Disordered" evidence="1">
    <location>
        <begin position="257"/>
        <end position="294"/>
    </location>
</feature>
<name>A0A9P0F7S2_BEMTA</name>
<proteinExistence type="predicted"/>
<sequence length="373" mass="39946">MPSMNQSQSCKQCKEPPQCQQKCQQQPQPRCIQSQPKCQKPPQPRCIQSQPACPKQSQPRCIQAQPKCQKPKCQQSQPKCQQSQPKCQQSQPKCQQSQPRCEEDADDAAACCPSKGPARGCPAPCGNERGRKCGAAPCRARTGGCGAPRNPCCPSPARPSSLRVNRAAQLCLPGGRSRLCLTRPTCNRMTGQDGCNLIPRYMKLFGKTKRSIMKRRGSNCSLCYDCPHLESLTSGGQCGCGCGNTDDLWAVQSSENILPAGHGGHRSQSGHRGQSGHGGQNGHSGHGGQNGHSGHGGQSCHSGCRCGNADDLWAVESRENISAVSPGKATNRSTGMLEIVSQILDGVPAELLFLGLMKAKARHLKGRNQCENL</sequence>
<keyword evidence="3" id="KW-1185">Reference proteome</keyword>
<feature type="compositionally biased region" description="Gly residues" evidence="1">
    <location>
        <begin position="273"/>
        <end position="294"/>
    </location>
</feature>
<organism evidence="2 3">
    <name type="scientific">Bemisia tabaci</name>
    <name type="common">Sweetpotato whitefly</name>
    <name type="synonym">Aleurodes tabaci</name>
    <dbReference type="NCBI Taxonomy" id="7038"/>
    <lineage>
        <taxon>Eukaryota</taxon>
        <taxon>Metazoa</taxon>
        <taxon>Ecdysozoa</taxon>
        <taxon>Arthropoda</taxon>
        <taxon>Hexapoda</taxon>
        <taxon>Insecta</taxon>
        <taxon>Pterygota</taxon>
        <taxon>Neoptera</taxon>
        <taxon>Paraneoptera</taxon>
        <taxon>Hemiptera</taxon>
        <taxon>Sternorrhyncha</taxon>
        <taxon>Aleyrodoidea</taxon>
        <taxon>Aleyrodidae</taxon>
        <taxon>Aleyrodinae</taxon>
        <taxon>Bemisia</taxon>
    </lineage>
</organism>